<evidence type="ECO:0000313" key="8">
    <source>
        <dbReference type="EMBL" id="RPE82708.1"/>
    </source>
</evidence>
<dbReference type="InterPro" id="IPR003856">
    <property type="entry name" value="LPS_length_determ_N"/>
</dbReference>
<evidence type="ECO:0000256" key="6">
    <source>
        <dbReference type="SAM" id="Phobius"/>
    </source>
</evidence>
<comment type="caution">
    <text evidence="8">The sequence shown here is derived from an EMBL/GenBank/DDBJ whole genome shotgun (WGS) entry which is preliminary data.</text>
</comment>
<evidence type="ECO:0000259" key="7">
    <source>
        <dbReference type="Pfam" id="PF02706"/>
    </source>
</evidence>
<keyword evidence="4 6" id="KW-1133">Transmembrane helix</keyword>
<evidence type="ECO:0000256" key="1">
    <source>
        <dbReference type="ARBA" id="ARBA00004651"/>
    </source>
</evidence>
<dbReference type="SUPFAM" id="SSF160355">
    <property type="entry name" value="Bacterial polysaccharide co-polymerase-like"/>
    <property type="match status" value="1"/>
</dbReference>
<dbReference type="GO" id="GO:0004713">
    <property type="term" value="F:protein tyrosine kinase activity"/>
    <property type="evidence" value="ECO:0007669"/>
    <property type="project" value="TreeGrafter"/>
</dbReference>
<keyword evidence="5 6" id="KW-0472">Membrane</keyword>
<keyword evidence="3 6" id="KW-0812">Transmembrane</keyword>
<feature type="domain" description="Polysaccharide chain length determinant N-terminal" evidence="7">
    <location>
        <begin position="14"/>
        <end position="89"/>
    </location>
</feature>
<dbReference type="InterPro" id="IPR050445">
    <property type="entry name" value="Bact_polysacc_biosynth/exp"/>
</dbReference>
<dbReference type="OrthoDB" id="6535795at2"/>
<reference evidence="8 9" key="1">
    <citation type="submission" date="2018-11" db="EMBL/GenBank/DDBJ databases">
        <title>Genomic Encyclopedia of Type Strains, Phase IV (KMG-IV): sequencing the most valuable type-strain genomes for metagenomic binning, comparative biology and taxonomic classification.</title>
        <authorList>
            <person name="Goeker M."/>
        </authorList>
    </citation>
    <scope>NUCLEOTIDE SEQUENCE [LARGE SCALE GENOMIC DNA]</scope>
    <source>
        <strain evidence="8 9">DSM 27238</strain>
    </source>
</reference>
<gene>
    <name evidence="8" type="ORF">EDC46_1379</name>
</gene>
<dbReference type="Gene3D" id="3.30.1890.10">
    <property type="entry name" value="FepE-like"/>
    <property type="match status" value="1"/>
</dbReference>
<name>A0A3N4VIR3_9PAST</name>
<accession>A0A3N4VIR3</accession>
<feature type="transmembrane region" description="Helical" evidence="6">
    <location>
        <begin position="346"/>
        <end position="370"/>
    </location>
</feature>
<keyword evidence="9" id="KW-1185">Reference proteome</keyword>
<organism evidence="8 9">
    <name type="scientific">Vespertiliibacter pulmonis</name>
    <dbReference type="NCBI Taxonomy" id="1443036"/>
    <lineage>
        <taxon>Bacteria</taxon>
        <taxon>Pseudomonadati</taxon>
        <taxon>Pseudomonadota</taxon>
        <taxon>Gammaproteobacteria</taxon>
        <taxon>Pasteurellales</taxon>
        <taxon>Pasteurellaceae</taxon>
        <taxon>Vespertiliibacter</taxon>
    </lineage>
</organism>
<dbReference type="GO" id="GO:0005886">
    <property type="term" value="C:plasma membrane"/>
    <property type="evidence" value="ECO:0007669"/>
    <property type="project" value="UniProtKB-SubCell"/>
</dbReference>
<proteinExistence type="predicted"/>
<evidence type="ECO:0000256" key="2">
    <source>
        <dbReference type="ARBA" id="ARBA00022475"/>
    </source>
</evidence>
<evidence type="ECO:0000313" key="9">
    <source>
        <dbReference type="Proteomes" id="UP000281691"/>
    </source>
</evidence>
<dbReference type="PANTHER" id="PTHR32309">
    <property type="entry name" value="TYROSINE-PROTEIN KINASE"/>
    <property type="match status" value="1"/>
</dbReference>
<dbReference type="RefSeq" id="WP_124211529.1">
    <property type="nucleotide sequence ID" value="NZ_CP016615.1"/>
</dbReference>
<evidence type="ECO:0000256" key="5">
    <source>
        <dbReference type="ARBA" id="ARBA00023136"/>
    </source>
</evidence>
<dbReference type="Pfam" id="PF02706">
    <property type="entry name" value="Wzz"/>
    <property type="match status" value="1"/>
</dbReference>
<dbReference type="AlphaFoldDB" id="A0A3N4VIR3"/>
<keyword evidence="2" id="KW-1003">Cell membrane</keyword>
<dbReference type="EMBL" id="RKQP01000004">
    <property type="protein sequence ID" value="RPE82708.1"/>
    <property type="molecule type" value="Genomic_DNA"/>
</dbReference>
<feature type="transmembrane region" description="Helical" evidence="6">
    <location>
        <begin position="31"/>
        <end position="49"/>
    </location>
</feature>
<evidence type="ECO:0000256" key="4">
    <source>
        <dbReference type="ARBA" id="ARBA00022989"/>
    </source>
</evidence>
<evidence type="ECO:0000256" key="3">
    <source>
        <dbReference type="ARBA" id="ARBA00022692"/>
    </source>
</evidence>
<protein>
    <submittedName>
        <fullName evidence="8">Chain length determinant protein (Polysaccharide antigen chain regulator)</fullName>
    </submittedName>
</protein>
<dbReference type="Proteomes" id="UP000281691">
    <property type="component" value="Unassembled WGS sequence"/>
</dbReference>
<comment type="subcellular location">
    <subcellularLocation>
        <location evidence="1">Cell membrane</location>
        <topology evidence="1">Multi-pass membrane protein</topology>
    </subcellularLocation>
</comment>
<sequence>MNTSEMKQNSSASDEIDLIELFKVLWNKKRWIALSTVVCTAISGVYAFTAKEQWSSSAEVVAPRSVDLGNYLTLREGYARIFGEQFDVKAFTDSLYGKFKQLSYSLDAREEFFEESELFKRLSVDKNDSEKRKIINELVREKVSIVKPDPKKDPNALGNKYTFSAETAELAQSTLKEFIGYINKKAFQLDLKEFGIVSTKKIADLKFEREKLQKDLDIEQRVKLENLSKALDAAEKAGIKEYSKALGDNSNIVVSSLAMSDTKIALSDSKLSDSNYLFMLGEKYLKAQIESIKDKDIIYPPRLYQIEEQLRKLQELFSTAKDIDSATYRYLSSPDYPVAKDKPKKLIILLIGMFLGLLLSSCIILILRIFKN</sequence>
<dbReference type="PANTHER" id="PTHR32309:SF13">
    <property type="entry name" value="FERRIC ENTEROBACTIN TRANSPORT PROTEIN FEPE"/>
    <property type="match status" value="1"/>
</dbReference>